<dbReference type="EMBL" id="JAVDSG010000001">
    <property type="protein sequence ID" value="MDR6592611.1"/>
    <property type="molecule type" value="Genomic_DNA"/>
</dbReference>
<evidence type="ECO:0000313" key="4">
    <source>
        <dbReference type="Proteomes" id="UP001268819"/>
    </source>
</evidence>
<gene>
    <name evidence="3" type="ORF">J2S66_000995</name>
</gene>
<reference evidence="3 4" key="1">
    <citation type="submission" date="2023-07" db="EMBL/GenBank/DDBJ databases">
        <title>Sequencing the genomes of 1000 actinobacteria strains.</title>
        <authorList>
            <person name="Klenk H.-P."/>
        </authorList>
    </citation>
    <scope>NUCLEOTIDE SEQUENCE [LARGE SCALE GENOMIC DNA]</scope>
    <source>
        <strain evidence="3 4">DSM 43749</strain>
    </source>
</reference>
<proteinExistence type="predicted"/>
<dbReference type="Gene3D" id="1.10.10.10">
    <property type="entry name" value="Winged helix-like DNA-binding domain superfamily/Winged helix DNA-binding domain"/>
    <property type="match status" value="1"/>
</dbReference>
<name>A0ABU1PQ68_9PSEU</name>
<sequence length="265" mass="29591">MTAGHTLDDISADPVFRATAAPYLILDPDLRIRAANPAYQKATLTTEDDLRGAHLFDAFPDDPGNPHADGQVNLGASLQRVLSRAQPHHMGIQRYDVPHPEDRTRFVKRAWSPLNTPILDDRRVIGIIHHVEDITDLCTALEPDTPDLRRWQDPRRLGELTATLSRLRRDHHAVVGENRQLHQALHRRGVIEQAKGILMGTRLCTPDQAFTILVRLSQDTNTKLYDVAQALIDDTLGRRRPPTPGPRGRDEHVPADPPDDPAADG</sequence>
<evidence type="ECO:0000259" key="2">
    <source>
        <dbReference type="PROSITE" id="PS50921"/>
    </source>
</evidence>
<feature type="region of interest" description="Disordered" evidence="1">
    <location>
        <begin position="235"/>
        <end position="265"/>
    </location>
</feature>
<dbReference type="InterPro" id="IPR035965">
    <property type="entry name" value="PAS-like_dom_sf"/>
</dbReference>
<comment type="caution">
    <text evidence="3">The sequence shown here is derived from an EMBL/GenBank/DDBJ whole genome shotgun (WGS) entry which is preliminary data.</text>
</comment>
<dbReference type="InterPro" id="IPR036388">
    <property type="entry name" value="WH-like_DNA-bd_sf"/>
</dbReference>
<organism evidence="3 4">
    <name type="scientific">Saccharothrix longispora</name>
    <dbReference type="NCBI Taxonomy" id="33920"/>
    <lineage>
        <taxon>Bacteria</taxon>
        <taxon>Bacillati</taxon>
        <taxon>Actinomycetota</taxon>
        <taxon>Actinomycetes</taxon>
        <taxon>Pseudonocardiales</taxon>
        <taxon>Pseudonocardiaceae</taxon>
        <taxon>Saccharothrix</taxon>
    </lineage>
</organism>
<dbReference type="InterPro" id="IPR011006">
    <property type="entry name" value="CheY-like_superfamily"/>
</dbReference>
<feature type="domain" description="ANTAR" evidence="2">
    <location>
        <begin position="171"/>
        <end position="232"/>
    </location>
</feature>
<evidence type="ECO:0000313" key="3">
    <source>
        <dbReference type="EMBL" id="MDR6592611.1"/>
    </source>
</evidence>
<dbReference type="RefSeq" id="WP_310304293.1">
    <property type="nucleotide sequence ID" value="NZ_BAAAXB010000001.1"/>
</dbReference>
<dbReference type="SUPFAM" id="SSF52172">
    <property type="entry name" value="CheY-like"/>
    <property type="match status" value="1"/>
</dbReference>
<keyword evidence="4" id="KW-1185">Reference proteome</keyword>
<accession>A0ABU1PQ68</accession>
<dbReference type="InterPro" id="IPR005561">
    <property type="entry name" value="ANTAR"/>
</dbReference>
<dbReference type="PROSITE" id="PS50921">
    <property type="entry name" value="ANTAR"/>
    <property type="match status" value="1"/>
</dbReference>
<dbReference type="Pfam" id="PF03861">
    <property type="entry name" value="ANTAR"/>
    <property type="match status" value="1"/>
</dbReference>
<dbReference type="Gene3D" id="3.30.450.20">
    <property type="entry name" value="PAS domain"/>
    <property type="match status" value="1"/>
</dbReference>
<dbReference type="SUPFAM" id="SSF55785">
    <property type="entry name" value="PYP-like sensor domain (PAS domain)"/>
    <property type="match status" value="1"/>
</dbReference>
<dbReference type="InterPro" id="IPR000014">
    <property type="entry name" value="PAS"/>
</dbReference>
<dbReference type="Pfam" id="PF08448">
    <property type="entry name" value="PAS_4"/>
    <property type="match status" value="1"/>
</dbReference>
<evidence type="ECO:0000256" key="1">
    <source>
        <dbReference type="SAM" id="MobiDB-lite"/>
    </source>
</evidence>
<dbReference type="InterPro" id="IPR013656">
    <property type="entry name" value="PAS_4"/>
</dbReference>
<dbReference type="CDD" id="cd00130">
    <property type="entry name" value="PAS"/>
    <property type="match status" value="1"/>
</dbReference>
<dbReference type="SMART" id="SM01012">
    <property type="entry name" value="ANTAR"/>
    <property type="match status" value="1"/>
</dbReference>
<protein>
    <recommendedName>
        <fullName evidence="2">ANTAR domain-containing protein</fullName>
    </recommendedName>
</protein>
<dbReference type="Proteomes" id="UP001268819">
    <property type="component" value="Unassembled WGS sequence"/>
</dbReference>